<dbReference type="InterPro" id="IPR036271">
    <property type="entry name" value="Tet_transcr_reg_TetR-rel_C_sf"/>
</dbReference>
<dbReference type="EMBL" id="RFFH01000003">
    <property type="protein sequence ID" value="RMI33491.1"/>
    <property type="molecule type" value="Genomic_DNA"/>
</dbReference>
<dbReference type="Gene3D" id="1.10.357.10">
    <property type="entry name" value="Tetracycline Repressor, domain 2"/>
    <property type="match status" value="1"/>
</dbReference>
<reference evidence="6 7" key="1">
    <citation type="submission" date="2018-10" db="EMBL/GenBank/DDBJ databases">
        <title>Isolation from cow dung.</title>
        <authorList>
            <person name="Ling L."/>
        </authorList>
    </citation>
    <scope>NUCLEOTIDE SEQUENCE [LARGE SCALE GENOMIC DNA]</scope>
    <source>
        <strain evidence="6 7">NEAU-LL90</strain>
    </source>
</reference>
<dbReference type="GO" id="GO:0000976">
    <property type="term" value="F:transcription cis-regulatory region binding"/>
    <property type="evidence" value="ECO:0007669"/>
    <property type="project" value="TreeGrafter"/>
</dbReference>
<evidence type="ECO:0000259" key="5">
    <source>
        <dbReference type="PROSITE" id="PS50977"/>
    </source>
</evidence>
<sequence>MTGTTPRARARARTMDDIVRIGREHLAVHGAAALSLRAVARDLGVVSSAVYRYVSSRDELLTMLVVDGFTELADTVDTALATAPADARARIMVVGRTVRAWALAEPARYGLLYGTPVPGYQAPAQQTVPPGTRLIGTLLQIVDNACRTETVAVPEPKPRLSAGLAADFALIRDAFGLAVPDSVLLRTVSLWTGMFGAISFDVFDQYGESTFSDRAELFDHQLDGLCDLLGLPAAPAR</sequence>
<evidence type="ECO:0000313" key="6">
    <source>
        <dbReference type="EMBL" id="RMI33491.1"/>
    </source>
</evidence>
<keyword evidence="1" id="KW-0805">Transcription regulation</keyword>
<protein>
    <submittedName>
        <fullName evidence="6">TetR/AcrR family transcriptional regulator</fullName>
    </submittedName>
</protein>
<evidence type="ECO:0000256" key="1">
    <source>
        <dbReference type="ARBA" id="ARBA00023015"/>
    </source>
</evidence>
<comment type="caution">
    <text evidence="6">The sequence shown here is derived from an EMBL/GenBank/DDBJ whole genome shotgun (WGS) entry which is preliminary data.</text>
</comment>
<dbReference type="Pfam" id="PF00440">
    <property type="entry name" value="TetR_N"/>
    <property type="match status" value="1"/>
</dbReference>
<evidence type="ECO:0000313" key="7">
    <source>
        <dbReference type="Proteomes" id="UP000279275"/>
    </source>
</evidence>
<evidence type="ECO:0000256" key="4">
    <source>
        <dbReference type="PROSITE-ProRule" id="PRU00335"/>
    </source>
</evidence>
<keyword evidence="7" id="KW-1185">Reference proteome</keyword>
<dbReference type="SUPFAM" id="SSF46689">
    <property type="entry name" value="Homeodomain-like"/>
    <property type="match status" value="1"/>
</dbReference>
<gene>
    <name evidence="6" type="ORF">EBN03_10200</name>
</gene>
<dbReference type="GO" id="GO:0003700">
    <property type="term" value="F:DNA-binding transcription factor activity"/>
    <property type="evidence" value="ECO:0007669"/>
    <property type="project" value="TreeGrafter"/>
</dbReference>
<organism evidence="6 7">
    <name type="scientific">Nocardia stercoris</name>
    <dbReference type="NCBI Taxonomy" id="2483361"/>
    <lineage>
        <taxon>Bacteria</taxon>
        <taxon>Bacillati</taxon>
        <taxon>Actinomycetota</taxon>
        <taxon>Actinomycetes</taxon>
        <taxon>Mycobacteriales</taxon>
        <taxon>Nocardiaceae</taxon>
        <taxon>Nocardia</taxon>
    </lineage>
</organism>
<dbReference type="InterPro" id="IPR050109">
    <property type="entry name" value="HTH-type_TetR-like_transc_reg"/>
</dbReference>
<dbReference type="Proteomes" id="UP000279275">
    <property type="component" value="Unassembled WGS sequence"/>
</dbReference>
<evidence type="ECO:0000256" key="3">
    <source>
        <dbReference type="ARBA" id="ARBA00023163"/>
    </source>
</evidence>
<feature type="domain" description="HTH tetR-type" evidence="5">
    <location>
        <begin position="12"/>
        <end position="72"/>
    </location>
</feature>
<keyword evidence="3" id="KW-0804">Transcription</keyword>
<name>A0A3M2L767_9NOCA</name>
<feature type="DNA-binding region" description="H-T-H motif" evidence="4">
    <location>
        <begin position="35"/>
        <end position="54"/>
    </location>
</feature>
<dbReference type="InterPro" id="IPR009057">
    <property type="entry name" value="Homeodomain-like_sf"/>
</dbReference>
<proteinExistence type="predicted"/>
<evidence type="ECO:0000256" key="2">
    <source>
        <dbReference type="ARBA" id="ARBA00023125"/>
    </source>
</evidence>
<dbReference type="SUPFAM" id="SSF48498">
    <property type="entry name" value="Tetracyclin repressor-like, C-terminal domain"/>
    <property type="match status" value="1"/>
</dbReference>
<dbReference type="OrthoDB" id="3210322at2"/>
<dbReference type="PANTHER" id="PTHR30055">
    <property type="entry name" value="HTH-TYPE TRANSCRIPTIONAL REGULATOR RUTR"/>
    <property type="match status" value="1"/>
</dbReference>
<dbReference type="RefSeq" id="WP_122187689.1">
    <property type="nucleotide sequence ID" value="NZ_RFFH01000003.1"/>
</dbReference>
<accession>A0A3M2L767</accession>
<dbReference type="InterPro" id="IPR001647">
    <property type="entry name" value="HTH_TetR"/>
</dbReference>
<dbReference type="PROSITE" id="PS50977">
    <property type="entry name" value="HTH_TETR_2"/>
    <property type="match status" value="1"/>
</dbReference>
<dbReference type="PANTHER" id="PTHR30055:SF243">
    <property type="entry name" value="HTH-TYPE TRANSCRIPTIONAL REGULATOR RV1816"/>
    <property type="match status" value="1"/>
</dbReference>
<keyword evidence="2 4" id="KW-0238">DNA-binding</keyword>
<dbReference type="Pfam" id="PF13305">
    <property type="entry name" value="TetR_C_33"/>
    <property type="match status" value="1"/>
</dbReference>
<dbReference type="InterPro" id="IPR025996">
    <property type="entry name" value="MT1864/Rv1816-like_C"/>
</dbReference>
<dbReference type="AlphaFoldDB" id="A0A3M2L767"/>